<sequence length="491" mass="52511">MEAVPIGATVGDSLSAGLHEEGKRCPSRLPSANDIVVVLDKQQEKEQVTKAENAVELLSSVIVKVASCQNDKTPAPPSPPSTKVFDAEAALPQRKSTFFQATLNCLSMLYGLGILSSPFAIAQAGWMGAILALGIATAYAYAAYLMSICARWNASRGGGTYQAVAQAALGYRVKGLITSLFYIEILGTLVGYCISMGDNLAYLFPHSGLSLPGLSGRNVMIFVAAMVMLPSVWVRDLSALSFTSMWCIISSLLLLLAVLLSATVSGIGFTHPIPFIRLRGVPVAAGLYAFSFGGTSVFPSICVSMKDPSKFTRAVVLSFFIATASMVGLGIVGAYMFGQNTASQITLSMPIHFITTKIILWMTVATPMFKFALQLSPITTALETTLYERCKASRTLLYGVSTLMRSAVLAGIAIFSMIFPYFEYIVAFVGSSMTIAICLLFPCGFYLRLFWNKLTIKARIMIVALILLGAIVGACGTVVSVQGLIHKRTSS</sequence>
<feature type="transmembrane region" description="Helical" evidence="6">
    <location>
        <begin position="396"/>
        <end position="419"/>
    </location>
</feature>
<evidence type="ECO:0000256" key="5">
    <source>
        <dbReference type="ARBA" id="ARBA00023136"/>
    </source>
</evidence>
<evidence type="ECO:0000313" key="8">
    <source>
        <dbReference type="EMBL" id="KAI5081709.1"/>
    </source>
</evidence>
<evidence type="ECO:0000256" key="1">
    <source>
        <dbReference type="ARBA" id="ARBA00004141"/>
    </source>
</evidence>
<keyword evidence="4 6" id="KW-1133">Transmembrane helix</keyword>
<dbReference type="PANTHER" id="PTHR22950:SF696">
    <property type="entry name" value="AMINO ACID TRANSPORTER TRANSMEMBRANE DOMAIN-CONTAINING PROTEIN"/>
    <property type="match status" value="1"/>
</dbReference>
<evidence type="ECO:0000256" key="2">
    <source>
        <dbReference type="ARBA" id="ARBA00022692"/>
    </source>
</evidence>
<dbReference type="PANTHER" id="PTHR22950">
    <property type="entry name" value="AMINO ACID TRANSPORTER"/>
    <property type="match status" value="1"/>
</dbReference>
<gene>
    <name evidence="8" type="ORF">GOP47_0001452</name>
</gene>
<feature type="transmembrane region" description="Helical" evidence="6">
    <location>
        <begin position="101"/>
        <end position="120"/>
    </location>
</feature>
<reference evidence="8" key="1">
    <citation type="submission" date="2021-01" db="EMBL/GenBank/DDBJ databases">
        <title>Adiantum capillus-veneris genome.</title>
        <authorList>
            <person name="Fang Y."/>
            <person name="Liao Q."/>
        </authorList>
    </citation>
    <scope>NUCLEOTIDE SEQUENCE</scope>
    <source>
        <strain evidence="8">H3</strain>
        <tissue evidence="8">Leaf</tissue>
    </source>
</reference>
<dbReference type="AlphaFoldDB" id="A0A9D4V8Y9"/>
<evidence type="ECO:0000256" key="3">
    <source>
        <dbReference type="ARBA" id="ARBA00022970"/>
    </source>
</evidence>
<dbReference type="InterPro" id="IPR013057">
    <property type="entry name" value="AA_transpt_TM"/>
</dbReference>
<evidence type="ECO:0000259" key="7">
    <source>
        <dbReference type="Pfam" id="PF01490"/>
    </source>
</evidence>
<evidence type="ECO:0000313" key="9">
    <source>
        <dbReference type="Proteomes" id="UP000886520"/>
    </source>
</evidence>
<dbReference type="EMBL" id="JABFUD020000003">
    <property type="protein sequence ID" value="KAI5081709.1"/>
    <property type="molecule type" value="Genomic_DNA"/>
</dbReference>
<protein>
    <recommendedName>
        <fullName evidence="7">Amino acid transporter transmembrane domain-containing protein</fullName>
    </recommendedName>
</protein>
<comment type="caution">
    <text evidence="8">The sequence shown here is derived from an EMBL/GenBank/DDBJ whole genome shotgun (WGS) entry which is preliminary data.</text>
</comment>
<dbReference type="Pfam" id="PF01490">
    <property type="entry name" value="Aa_trans"/>
    <property type="match status" value="1"/>
</dbReference>
<feature type="transmembrane region" description="Helical" evidence="6">
    <location>
        <begin position="216"/>
        <end position="234"/>
    </location>
</feature>
<keyword evidence="5 6" id="KW-0472">Membrane</keyword>
<keyword evidence="3" id="KW-0813">Transport</keyword>
<proteinExistence type="predicted"/>
<feature type="transmembrane region" description="Helical" evidence="6">
    <location>
        <begin position="126"/>
        <end position="146"/>
    </location>
</feature>
<feature type="transmembrane region" description="Helical" evidence="6">
    <location>
        <begin position="425"/>
        <end position="448"/>
    </location>
</feature>
<keyword evidence="9" id="KW-1185">Reference proteome</keyword>
<organism evidence="8 9">
    <name type="scientific">Adiantum capillus-veneris</name>
    <name type="common">Maidenhair fern</name>
    <dbReference type="NCBI Taxonomy" id="13818"/>
    <lineage>
        <taxon>Eukaryota</taxon>
        <taxon>Viridiplantae</taxon>
        <taxon>Streptophyta</taxon>
        <taxon>Embryophyta</taxon>
        <taxon>Tracheophyta</taxon>
        <taxon>Polypodiopsida</taxon>
        <taxon>Polypodiidae</taxon>
        <taxon>Polypodiales</taxon>
        <taxon>Pteridineae</taxon>
        <taxon>Pteridaceae</taxon>
        <taxon>Vittarioideae</taxon>
        <taxon>Adiantum</taxon>
    </lineage>
</organism>
<feature type="transmembrane region" description="Helical" evidence="6">
    <location>
        <begin position="460"/>
        <end position="485"/>
    </location>
</feature>
<evidence type="ECO:0000256" key="4">
    <source>
        <dbReference type="ARBA" id="ARBA00022989"/>
    </source>
</evidence>
<feature type="domain" description="Amino acid transporter transmembrane" evidence="7">
    <location>
        <begin position="94"/>
        <end position="485"/>
    </location>
</feature>
<feature type="transmembrane region" description="Helical" evidence="6">
    <location>
        <begin position="281"/>
        <end position="303"/>
    </location>
</feature>
<dbReference type="GO" id="GO:0005774">
    <property type="term" value="C:vacuolar membrane"/>
    <property type="evidence" value="ECO:0007669"/>
    <property type="project" value="TreeGrafter"/>
</dbReference>
<feature type="transmembrane region" description="Helical" evidence="6">
    <location>
        <begin position="315"/>
        <end position="338"/>
    </location>
</feature>
<evidence type="ECO:0000256" key="6">
    <source>
        <dbReference type="SAM" id="Phobius"/>
    </source>
</evidence>
<comment type="subcellular location">
    <subcellularLocation>
        <location evidence="1">Membrane</location>
        <topology evidence="1">Multi-pass membrane protein</topology>
    </subcellularLocation>
</comment>
<feature type="transmembrane region" description="Helical" evidence="6">
    <location>
        <begin position="180"/>
        <end position="204"/>
    </location>
</feature>
<keyword evidence="3" id="KW-0029">Amino-acid transport</keyword>
<accession>A0A9D4V8Y9</accession>
<feature type="transmembrane region" description="Helical" evidence="6">
    <location>
        <begin position="358"/>
        <end position="375"/>
    </location>
</feature>
<name>A0A9D4V8Y9_ADICA</name>
<keyword evidence="2 6" id="KW-0812">Transmembrane</keyword>
<dbReference type="OrthoDB" id="655540at2759"/>
<feature type="transmembrane region" description="Helical" evidence="6">
    <location>
        <begin position="246"/>
        <end position="269"/>
    </location>
</feature>
<dbReference type="GO" id="GO:0015179">
    <property type="term" value="F:L-amino acid transmembrane transporter activity"/>
    <property type="evidence" value="ECO:0007669"/>
    <property type="project" value="TreeGrafter"/>
</dbReference>
<dbReference type="Proteomes" id="UP000886520">
    <property type="component" value="Chromosome 2"/>
</dbReference>